<gene>
    <name evidence="4" type="ORF">LAMO00422_LOCUS11033</name>
</gene>
<feature type="signal peptide" evidence="3">
    <location>
        <begin position="1"/>
        <end position="18"/>
    </location>
</feature>
<name>A0A7S0DDQ7_9EUKA</name>
<organism evidence="4">
    <name type="scientific">Amorphochlora amoebiformis</name>
    <dbReference type="NCBI Taxonomy" id="1561963"/>
    <lineage>
        <taxon>Eukaryota</taxon>
        <taxon>Sar</taxon>
        <taxon>Rhizaria</taxon>
        <taxon>Cercozoa</taxon>
        <taxon>Chlorarachniophyceae</taxon>
        <taxon>Amorphochlora</taxon>
    </lineage>
</organism>
<dbReference type="Pfam" id="PF06080">
    <property type="entry name" value="DUF938"/>
    <property type="match status" value="1"/>
</dbReference>
<evidence type="ECO:0000313" key="4">
    <source>
        <dbReference type="EMBL" id="CAD8451619.1"/>
    </source>
</evidence>
<dbReference type="PANTHER" id="PTHR20974">
    <property type="entry name" value="UPF0585 PROTEIN CG18661"/>
    <property type="match status" value="1"/>
</dbReference>
<dbReference type="Gene3D" id="3.40.50.150">
    <property type="entry name" value="Vaccinia Virus protein VP39"/>
    <property type="match status" value="1"/>
</dbReference>
<dbReference type="EMBL" id="HBEM01016015">
    <property type="protein sequence ID" value="CAD8451619.1"/>
    <property type="molecule type" value="Transcribed_RNA"/>
</dbReference>
<dbReference type="InterPro" id="IPR029063">
    <property type="entry name" value="SAM-dependent_MTases_sf"/>
</dbReference>
<accession>A0A7S0DDQ7</accession>
<evidence type="ECO:0000256" key="1">
    <source>
        <dbReference type="ARBA" id="ARBA00008308"/>
    </source>
</evidence>
<protein>
    <recommendedName>
        <fullName evidence="5">Methyltransferase type 11 domain-containing protein</fullName>
    </recommendedName>
</protein>
<keyword evidence="3" id="KW-0732">Signal</keyword>
<dbReference type="AlphaFoldDB" id="A0A7S0DDQ7"/>
<feature type="chain" id="PRO_5030638215" description="Methyltransferase type 11 domain-containing protein" evidence="3">
    <location>
        <begin position="19"/>
        <end position="462"/>
    </location>
</feature>
<proteinExistence type="inferred from homology"/>
<comment type="similarity">
    <text evidence="1">Belongs to the UPF0585 family.</text>
</comment>
<sequence length="462" mass="52192">MLLIGLTIAPIIFLNTQGYSTTLPRQQSLINIAQSLATLPTGRRTRHPNPQPRRCFFPTRHPVGLSSRLSVRLHVRLPTRLPSCQPHHLPWHRSPRRGFCSVHASDQGADNPDDPGDPDDPESGLPPLESDKNKAMQIEPVKQYLFEVPSTEALGSRDSAKSLLRLLEIYSKKLLEDSLSHAQPHSSYRFNILEIASNMGATTMLSHPLKASVHRHYPQAQVVWVPSERSQARIKRFTDGARNRGLVVGKREVIRSPIEVDTAKSRGRWIRRALGRINAAKSREEMYSLVVTSNLLHQNSFNTFEGLLAGAVELLREGGLLAIHGCFTIDGVRKKWRPKDFKSWLYSENPSWGVHDLRDVLSAAEDYGFTHLETIVIPTPSAYIPSIIHTDVHGMELFSLFPADDFVMILSNDHGAQHNTHKKLTHTNAHKHRHTQKHTHKNTHTHTQAHTHKHSHTFSQTQ</sequence>
<reference evidence="4" key="1">
    <citation type="submission" date="2021-01" db="EMBL/GenBank/DDBJ databases">
        <authorList>
            <person name="Corre E."/>
            <person name="Pelletier E."/>
            <person name="Niang G."/>
            <person name="Scheremetjew M."/>
            <person name="Finn R."/>
            <person name="Kale V."/>
            <person name="Holt S."/>
            <person name="Cochrane G."/>
            <person name="Meng A."/>
            <person name="Brown T."/>
            <person name="Cohen L."/>
        </authorList>
    </citation>
    <scope>NUCLEOTIDE SEQUENCE</scope>
    <source>
        <strain evidence="4">CCMP2058</strain>
    </source>
</reference>
<dbReference type="PANTHER" id="PTHR20974:SF0">
    <property type="entry name" value="UPF0585 PROTEIN CG18661"/>
    <property type="match status" value="1"/>
</dbReference>
<evidence type="ECO:0008006" key="5">
    <source>
        <dbReference type="Google" id="ProtNLM"/>
    </source>
</evidence>
<evidence type="ECO:0000256" key="3">
    <source>
        <dbReference type="SAM" id="SignalP"/>
    </source>
</evidence>
<dbReference type="SUPFAM" id="SSF53335">
    <property type="entry name" value="S-adenosyl-L-methionine-dependent methyltransferases"/>
    <property type="match status" value="1"/>
</dbReference>
<feature type="compositionally biased region" description="Basic residues" evidence="2">
    <location>
        <begin position="419"/>
        <end position="456"/>
    </location>
</feature>
<feature type="region of interest" description="Disordered" evidence="2">
    <location>
        <begin position="417"/>
        <end position="462"/>
    </location>
</feature>
<feature type="compositionally biased region" description="Acidic residues" evidence="2">
    <location>
        <begin position="111"/>
        <end position="122"/>
    </location>
</feature>
<feature type="region of interest" description="Disordered" evidence="2">
    <location>
        <begin position="100"/>
        <end position="132"/>
    </location>
</feature>
<dbReference type="InterPro" id="IPR010342">
    <property type="entry name" value="DUF938"/>
</dbReference>
<evidence type="ECO:0000256" key="2">
    <source>
        <dbReference type="SAM" id="MobiDB-lite"/>
    </source>
</evidence>